<name>A0A9D1MU64_9FIRM</name>
<evidence type="ECO:0000259" key="1">
    <source>
        <dbReference type="Pfam" id="PF06605"/>
    </source>
</evidence>
<gene>
    <name evidence="2" type="ORF">IAD23_02430</name>
</gene>
<protein>
    <submittedName>
        <fullName evidence="2">Phage tail protein</fullName>
    </submittedName>
</protein>
<accession>A0A9D1MU64</accession>
<dbReference type="InterPro" id="IPR007119">
    <property type="entry name" value="Phage_tail_spike_N"/>
</dbReference>
<evidence type="ECO:0000313" key="2">
    <source>
        <dbReference type="EMBL" id="HIU68800.1"/>
    </source>
</evidence>
<sequence length="783" mass="85112">MKIRIYAQDAEPFSPGGGSPLTPTRCEITANLNSDWTLTLEHPLDSDGMYKLIQSGAVLRVPAFNGSQLYRIITADRTDGGITATAEPIFMDALHDVFFLDKRPTNLSGQAALDYLMSGTKFSGESDILNLNKAYYVRKNLIEALNGEDENAFTQRWGGEILFDNYKVIINQSAGRDKGVVVKYGRNLTGITETVDRSSLITRIIPVGYNGIMLSGSAPWVDSPLIDSYPIIYNSVIEYSDVKVKEDPDDPDEEGFDTLAEAQTELTRLANLEYSQNNVDKELVSMDVDLILLQNTLEYAEFKDLEDISLGDTVKCEHSKLDISTSARCVSLTWDCITQRVTAVTLGQFKPNYFNTTTNTTNRVDQAIKPNGTVVAEQVQGVLNAALTQLKLQNTVAQKQNVRAILFEDLDPDSPTYGAMSIGTQGFQIADERTADGLDWNWRTAFTAAGGYADVISAGTLQGVEILADKGTIGGWTINKDSLTSKSGNMTLEDDGDIISTDGTRTARLNNSQLNLFVGDTQTGSVSPAAWDDDYENKQGIMFGTKSKYAAIAISQGGGWMARYVANNGLNPDGMNEDNILLGSTRITGTCAIGGNSSINGSLQIYNNARVVNSIYLGEGGGFRIVRGKYGTQDALFTMNGGLYAQGDLGCSGTKARVVDTDHFGKVCLNAFETPTPYFGDIGSGTVGPEGTVSIFLDPVFFETIETGCEYLVYLTRTSESSVDWVEKLIDHFIVHGEPGATFDWMMCAVQKGYASTRAQPVVIQEIKEEEDAGNSNSNGFTS</sequence>
<dbReference type="EMBL" id="DVNM01000013">
    <property type="protein sequence ID" value="HIU68800.1"/>
    <property type="molecule type" value="Genomic_DNA"/>
</dbReference>
<dbReference type="NCBIfam" id="TIGR01665">
    <property type="entry name" value="put_anti_recept"/>
    <property type="match status" value="1"/>
</dbReference>
<dbReference type="Pfam" id="PF06605">
    <property type="entry name" value="Prophage_tail"/>
    <property type="match status" value="1"/>
</dbReference>
<dbReference type="AlphaFoldDB" id="A0A9D1MU64"/>
<comment type="caution">
    <text evidence="2">The sequence shown here is derived from an EMBL/GenBank/DDBJ whole genome shotgun (WGS) entry which is preliminary data.</text>
</comment>
<dbReference type="InterPro" id="IPR010572">
    <property type="entry name" value="Tail_dom"/>
</dbReference>
<reference evidence="2" key="2">
    <citation type="journal article" date="2021" name="PeerJ">
        <title>Extensive microbial diversity within the chicken gut microbiome revealed by metagenomics and culture.</title>
        <authorList>
            <person name="Gilroy R."/>
            <person name="Ravi A."/>
            <person name="Getino M."/>
            <person name="Pursley I."/>
            <person name="Horton D.L."/>
            <person name="Alikhan N.F."/>
            <person name="Baker D."/>
            <person name="Gharbi K."/>
            <person name="Hall N."/>
            <person name="Watson M."/>
            <person name="Adriaenssens E.M."/>
            <person name="Foster-Nyarko E."/>
            <person name="Jarju S."/>
            <person name="Secka A."/>
            <person name="Antonio M."/>
            <person name="Oren A."/>
            <person name="Chaudhuri R.R."/>
            <person name="La Ragione R."/>
            <person name="Hildebrand F."/>
            <person name="Pallen M.J."/>
        </authorList>
    </citation>
    <scope>NUCLEOTIDE SEQUENCE</scope>
    <source>
        <strain evidence="2">CHK176-6737</strain>
    </source>
</reference>
<organism evidence="2 3">
    <name type="scientific">Candidatus Scybalenecus merdavium</name>
    <dbReference type="NCBI Taxonomy" id="2840939"/>
    <lineage>
        <taxon>Bacteria</taxon>
        <taxon>Bacillati</taxon>
        <taxon>Bacillota</taxon>
        <taxon>Clostridia</taxon>
        <taxon>Eubacteriales</taxon>
        <taxon>Oscillospiraceae</taxon>
        <taxon>Oscillospiraceae incertae sedis</taxon>
        <taxon>Candidatus Scybalenecus</taxon>
    </lineage>
</organism>
<proteinExistence type="predicted"/>
<dbReference type="Proteomes" id="UP000824125">
    <property type="component" value="Unassembled WGS sequence"/>
</dbReference>
<feature type="domain" description="Tail spike" evidence="1">
    <location>
        <begin position="97"/>
        <end position="358"/>
    </location>
</feature>
<reference evidence="2" key="1">
    <citation type="submission" date="2020-10" db="EMBL/GenBank/DDBJ databases">
        <authorList>
            <person name="Gilroy R."/>
        </authorList>
    </citation>
    <scope>NUCLEOTIDE SEQUENCE</scope>
    <source>
        <strain evidence="2">CHK176-6737</strain>
    </source>
</reference>
<evidence type="ECO:0000313" key="3">
    <source>
        <dbReference type="Proteomes" id="UP000824125"/>
    </source>
</evidence>